<keyword evidence="2 7" id="KW-0812">Transmembrane</keyword>
<evidence type="ECO:0000256" key="1">
    <source>
        <dbReference type="ARBA" id="ARBA00004141"/>
    </source>
</evidence>
<feature type="transmembrane region" description="Helical" evidence="7">
    <location>
        <begin position="54"/>
        <end position="77"/>
    </location>
</feature>
<dbReference type="AlphaFoldDB" id="A0A7J6PQY8"/>
<keyword evidence="4 7" id="KW-0472">Membrane</keyword>
<keyword evidence="3 7" id="KW-1133">Transmembrane helix</keyword>
<evidence type="ECO:0000256" key="4">
    <source>
        <dbReference type="ARBA" id="ARBA00023136"/>
    </source>
</evidence>
<evidence type="ECO:0000313" key="9">
    <source>
        <dbReference type="EMBL" id="KAF4698574.1"/>
    </source>
</evidence>
<dbReference type="Pfam" id="PF01490">
    <property type="entry name" value="Aa_trans"/>
    <property type="match status" value="1"/>
</dbReference>
<dbReference type="EMBL" id="JABANM010035099">
    <property type="protein sequence ID" value="KAF4698574.1"/>
    <property type="molecule type" value="Genomic_DNA"/>
</dbReference>
<feature type="coiled-coil region" evidence="5">
    <location>
        <begin position="305"/>
        <end position="367"/>
    </location>
</feature>
<feature type="domain" description="Amino acid transporter transmembrane" evidence="8">
    <location>
        <begin position="21"/>
        <end position="175"/>
    </location>
</feature>
<organism evidence="9 10">
    <name type="scientific">Perkinsus olseni</name>
    <name type="common">Perkinsus atlanticus</name>
    <dbReference type="NCBI Taxonomy" id="32597"/>
    <lineage>
        <taxon>Eukaryota</taxon>
        <taxon>Sar</taxon>
        <taxon>Alveolata</taxon>
        <taxon>Perkinsozoa</taxon>
        <taxon>Perkinsea</taxon>
        <taxon>Perkinsida</taxon>
        <taxon>Perkinsidae</taxon>
        <taxon>Perkinsus</taxon>
    </lineage>
</organism>
<dbReference type="Proteomes" id="UP000574390">
    <property type="component" value="Unassembled WGS sequence"/>
</dbReference>
<feature type="non-terminal residue" evidence="9">
    <location>
        <position position="541"/>
    </location>
</feature>
<evidence type="ECO:0000256" key="3">
    <source>
        <dbReference type="ARBA" id="ARBA00022989"/>
    </source>
</evidence>
<sequence>EVVDPVREIDYELFPSTPMLATLSFTNFMNAFTVAPVVPTLINDMRNPMAFARVSVIGFFLIFVIFAAIAFAGYAGFGRGLLDFPNVTFAIADGRSKTDWVVLTVQIAIEVVCFCHFLVMFNPVCIGVESAIQHVRGRSVPYWFKMISRSTLMIICFVVAVSVPGFGSLVDLVGSPARDPHTRQERQKAANGRKRRAANESPTSSKESGDRSLGRNLLGQAQAEFDRIVAECGKLRKVLAANQQTSELHRATIKDLETKVDRLREQELTTLLICHYFLQLDEAHAEIEKFKKDGTSREVELRGSLSTAKTKLNELQGTIKQLKEELDAAREESQSRGQACDQLGEQIAKLQAENKSSVAELASLREHVHRLQGGGPSRGGSRSSKNHRRFGVQYMWFERCAPRHRGRRYRQSSKQGLPYSYGSSHTTGSSSAEATEEKSDRAEDSVVALLERKSREVHSLRRELEIARKDNAAMYAALKANNQIHAPPSVAHPPLPRAPVLPPISALAGDAGGVGIMSRILNLDPVLPRMAIQPQVAASSD</sequence>
<dbReference type="GO" id="GO:0015179">
    <property type="term" value="F:L-amino acid transmembrane transporter activity"/>
    <property type="evidence" value="ECO:0007669"/>
    <property type="project" value="TreeGrafter"/>
</dbReference>
<dbReference type="PANTHER" id="PTHR22950">
    <property type="entry name" value="AMINO ACID TRANSPORTER"/>
    <property type="match status" value="1"/>
</dbReference>
<name>A0A7J6PQY8_PEROL</name>
<feature type="compositionally biased region" description="Low complexity" evidence="6">
    <location>
        <begin position="419"/>
        <end position="433"/>
    </location>
</feature>
<dbReference type="PANTHER" id="PTHR22950:SF349">
    <property type="entry name" value="AMINO ACID TRANSPORTER TRANSMEMBRANE DOMAIN-CONTAINING PROTEIN"/>
    <property type="match status" value="1"/>
</dbReference>
<feature type="compositionally biased region" description="Basic and acidic residues" evidence="6">
    <location>
        <begin position="435"/>
        <end position="445"/>
    </location>
</feature>
<feature type="region of interest" description="Disordered" evidence="6">
    <location>
        <begin position="405"/>
        <end position="445"/>
    </location>
</feature>
<evidence type="ECO:0000259" key="8">
    <source>
        <dbReference type="Pfam" id="PF01490"/>
    </source>
</evidence>
<dbReference type="InterPro" id="IPR013057">
    <property type="entry name" value="AA_transpt_TM"/>
</dbReference>
<feature type="compositionally biased region" description="Basic and acidic residues" evidence="6">
    <location>
        <begin position="178"/>
        <end position="188"/>
    </location>
</feature>
<gene>
    <name evidence="9" type="ORF">FOZ62_023646</name>
</gene>
<accession>A0A7J6PQY8</accession>
<proteinExistence type="predicted"/>
<feature type="region of interest" description="Disordered" evidence="6">
    <location>
        <begin position="177"/>
        <end position="213"/>
    </location>
</feature>
<dbReference type="GO" id="GO:0005774">
    <property type="term" value="C:vacuolar membrane"/>
    <property type="evidence" value="ECO:0007669"/>
    <property type="project" value="TreeGrafter"/>
</dbReference>
<evidence type="ECO:0000256" key="7">
    <source>
        <dbReference type="SAM" id="Phobius"/>
    </source>
</evidence>
<reference evidence="9 10" key="1">
    <citation type="submission" date="2020-04" db="EMBL/GenBank/DDBJ databases">
        <title>Perkinsus olseni comparative genomics.</title>
        <authorList>
            <person name="Bogema D.R."/>
        </authorList>
    </citation>
    <scope>NUCLEOTIDE SEQUENCE [LARGE SCALE GENOMIC DNA]</scope>
    <source>
        <strain evidence="9">ATCC PRA-205</strain>
    </source>
</reference>
<keyword evidence="5" id="KW-0175">Coiled coil</keyword>
<evidence type="ECO:0000256" key="2">
    <source>
        <dbReference type="ARBA" id="ARBA00022692"/>
    </source>
</evidence>
<feature type="transmembrane region" description="Helical" evidence="7">
    <location>
        <begin position="152"/>
        <end position="174"/>
    </location>
</feature>
<comment type="caution">
    <text evidence="9">The sequence shown here is derived from an EMBL/GenBank/DDBJ whole genome shotgun (WGS) entry which is preliminary data.</text>
</comment>
<evidence type="ECO:0000313" key="10">
    <source>
        <dbReference type="Proteomes" id="UP000574390"/>
    </source>
</evidence>
<evidence type="ECO:0000256" key="6">
    <source>
        <dbReference type="SAM" id="MobiDB-lite"/>
    </source>
</evidence>
<evidence type="ECO:0000256" key="5">
    <source>
        <dbReference type="SAM" id="Coils"/>
    </source>
</evidence>
<comment type="subcellular location">
    <subcellularLocation>
        <location evidence="1">Membrane</location>
        <topology evidence="1">Multi-pass membrane protein</topology>
    </subcellularLocation>
</comment>
<dbReference type="Gene3D" id="1.20.5.1700">
    <property type="match status" value="1"/>
</dbReference>
<feature type="transmembrane region" description="Helical" evidence="7">
    <location>
        <begin position="107"/>
        <end position="132"/>
    </location>
</feature>
<feature type="transmembrane region" description="Helical" evidence="7">
    <location>
        <begin position="20"/>
        <end position="42"/>
    </location>
</feature>
<protein>
    <recommendedName>
        <fullName evidence="8">Amino acid transporter transmembrane domain-containing protein</fullName>
    </recommendedName>
</protein>